<dbReference type="Proteomes" id="UP000293342">
    <property type="component" value="Unassembled WGS sequence"/>
</dbReference>
<reference evidence="2 3" key="1">
    <citation type="submission" date="2019-02" db="EMBL/GenBank/DDBJ databases">
        <title>Kribbella capetownensis sp. nov. and Kribbella speibonae sp. nov., isolated from soil.</title>
        <authorList>
            <person name="Curtis S.M."/>
            <person name="Norton I."/>
            <person name="Everest G.J."/>
            <person name="Meyers P.R."/>
        </authorList>
    </citation>
    <scope>NUCLEOTIDE SEQUENCE [LARGE SCALE GENOMIC DNA]</scope>
    <source>
        <strain evidence="2 3">YM53</strain>
    </source>
</reference>
<evidence type="ECO:0000313" key="2">
    <source>
        <dbReference type="EMBL" id="TCC33857.1"/>
    </source>
</evidence>
<dbReference type="RefSeq" id="WP_131519344.1">
    <property type="nucleotide sequence ID" value="NZ_SJKD01000019.1"/>
</dbReference>
<accession>A0A4R0IM23</accession>
<protein>
    <submittedName>
        <fullName evidence="2">Uncharacterized protein</fullName>
    </submittedName>
</protein>
<feature type="region of interest" description="Disordered" evidence="1">
    <location>
        <begin position="59"/>
        <end position="91"/>
    </location>
</feature>
<evidence type="ECO:0000256" key="1">
    <source>
        <dbReference type="SAM" id="MobiDB-lite"/>
    </source>
</evidence>
<evidence type="ECO:0000313" key="3">
    <source>
        <dbReference type="Proteomes" id="UP000293342"/>
    </source>
</evidence>
<keyword evidence="3" id="KW-1185">Reference proteome</keyword>
<dbReference type="EMBL" id="SJKD01000019">
    <property type="protein sequence ID" value="TCC33857.1"/>
    <property type="molecule type" value="Genomic_DNA"/>
</dbReference>
<organism evidence="2 3">
    <name type="scientific">Kribbella capetownensis</name>
    <dbReference type="NCBI Taxonomy" id="1572659"/>
    <lineage>
        <taxon>Bacteria</taxon>
        <taxon>Bacillati</taxon>
        <taxon>Actinomycetota</taxon>
        <taxon>Actinomycetes</taxon>
        <taxon>Propionibacteriales</taxon>
        <taxon>Kribbellaceae</taxon>
        <taxon>Kribbella</taxon>
    </lineage>
</organism>
<gene>
    <name evidence="2" type="ORF">E0H75_42110</name>
</gene>
<name>A0A4R0IM23_9ACTN</name>
<comment type="caution">
    <text evidence="2">The sequence shown here is derived from an EMBL/GenBank/DDBJ whole genome shotgun (WGS) entry which is preliminary data.</text>
</comment>
<proteinExistence type="predicted"/>
<sequence length="91" mass="9516">MTSPAETGRELQRLRLLHALTCQKYGDLLAAARASVTAAETGAPDPLLPLRDELSVQPFTLPPSGTARQTVAREFGPAPVPGHGQTGRSAA</sequence>
<dbReference type="AlphaFoldDB" id="A0A4R0IM23"/>